<evidence type="ECO:0000256" key="5">
    <source>
        <dbReference type="RuleBase" id="RU004508"/>
    </source>
</evidence>
<dbReference type="SUPFAM" id="SSF53383">
    <property type="entry name" value="PLP-dependent transferases"/>
    <property type="match status" value="1"/>
</dbReference>
<dbReference type="PANTHER" id="PTHR30244:SF34">
    <property type="entry name" value="DTDP-4-AMINO-4,6-DIDEOXYGALACTOSE TRANSAMINASE"/>
    <property type="match status" value="1"/>
</dbReference>
<dbReference type="PATRIC" id="fig|1393735.3.peg.2292"/>
<dbReference type="EMBL" id="JGVH01000036">
    <property type="protein sequence ID" value="KER03102.1"/>
    <property type="molecule type" value="Genomic_DNA"/>
</dbReference>
<comment type="caution">
    <text evidence="6">The sequence shown here is derived from an EMBL/GenBank/DDBJ whole genome shotgun (WGS) entry which is preliminary data.</text>
</comment>
<sequence length="411" mass="46353">MSKFDIYQFPHDPWPPAPTPEEENELILQRRTDISISGRAGPIAQFEDEFKSFLGNKVKHAITFNSGTSALQAAYYALGARRGVSVLGPALTYHAALSPAFSVGAEIILVDINRESRCIDIDAAEKMITESCRILTVVHQWGHPADMDKAIKFAEKHNLKILEDCSHAHGSKFRGRPVGTFGDAAVFSLQTKKAVFAGEGGILVTNDDLIADTATLVGHYRDRARNEVKDRDLQQYWVTGYGLKTRMSPFNAIVARHSLRAFSQLIKFRHKWLHRLNNSLSLTDIFEPMRISPHVDMGAWYGFKPLISHAAQKLIGRDHLVKIMQEKGLDVSAPSGEVLADQPLYSAPQHIWNHEPRRVQPIRELLPVAYDVSERAVSFPTFYREEDEPLIASYEKTIAEIDLEYKRLLRI</sequence>
<dbReference type="GO" id="GO:0008483">
    <property type="term" value="F:transaminase activity"/>
    <property type="evidence" value="ECO:0007669"/>
    <property type="project" value="TreeGrafter"/>
</dbReference>
<dbReference type="RefSeq" id="WP_021324696.1">
    <property type="nucleotide sequence ID" value="NZ_CAWLUD010000036.1"/>
</dbReference>
<dbReference type="PANTHER" id="PTHR30244">
    <property type="entry name" value="TRANSAMINASE"/>
    <property type="match status" value="1"/>
</dbReference>
<gene>
    <name evidence="6" type="ORF">MEG1DRAFT_02238</name>
</gene>
<dbReference type="PIRSF" id="PIRSF000390">
    <property type="entry name" value="PLP_StrS"/>
    <property type="match status" value="1"/>
</dbReference>
<evidence type="ECO:0000256" key="3">
    <source>
        <dbReference type="PIRSR" id="PIRSR000390-1"/>
    </source>
</evidence>
<name>A0A081RWP9_PHOTE</name>
<accession>A0A081RWP9</accession>
<organism evidence="6 7">
    <name type="scientific">Photorhabdus temperata subsp. temperata Meg1</name>
    <dbReference type="NCBI Taxonomy" id="1393735"/>
    <lineage>
        <taxon>Bacteria</taxon>
        <taxon>Pseudomonadati</taxon>
        <taxon>Pseudomonadota</taxon>
        <taxon>Gammaproteobacteria</taxon>
        <taxon>Enterobacterales</taxon>
        <taxon>Morganellaceae</taxon>
        <taxon>Photorhabdus</taxon>
    </lineage>
</organism>
<evidence type="ECO:0000256" key="1">
    <source>
        <dbReference type="ARBA" id="ARBA00022898"/>
    </source>
</evidence>
<feature type="modified residue" description="N6-(pyridoxal phosphate)lysine" evidence="4">
    <location>
        <position position="193"/>
    </location>
</feature>
<evidence type="ECO:0000313" key="6">
    <source>
        <dbReference type="EMBL" id="KER03102.1"/>
    </source>
</evidence>
<feature type="active site" description="Proton acceptor" evidence="3">
    <location>
        <position position="193"/>
    </location>
</feature>
<dbReference type="Gene3D" id="3.90.1150.10">
    <property type="entry name" value="Aspartate Aminotransferase, domain 1"/>
    <property type="match status" value="1"/>
</dbReference>
<dbReference type="GO" id="GO:0000271">
    <property type="term" value="P:polysaccharide biosynthetic process"/>
    <property type="evidence" value="ECO:0007669"/>
    <property type="project" value="TreeGrafter"/>
</dbReference>
<dbReference type="AlphaFoldDB" id="A0A081RWP9"/>
<evidence type="ECO:0000256" key="4">
    <source>
        <dbReference type="PIRSR" id="PIRSR000390-2"/>
    </source>
</evidence>
<dbReference type="Proteomes" id="UP000028002">
    <property type="component" value="Unassembled WGS sequence"/>
</dbReference>
<evidence type="ECO:0000256" key="2">
    <source>
        <dbReference type="ARBA" id="ARBA00037999"/>
    </source>
</evidence>
<dbReference type="InterPro" id="IPR015421">
    <property type="entry name" value="PyrdxlP-dep_Trfase_major"/>
</dbReference>
<keyword evidence="1 4" id="KW-0663">Pyridoxal phosphate</keyword>
<dbReference type="InterPro" id="IPR000653">
    <property type="entry name" value="DegT/StrS_aminotransferase"/>
</dbReference>
<proteinExistence type="inferred from homology"/>
<evidence type="ECO:0000313" key="7">
    <source>
        <dbReference type="Proteomes" id="UP000028002"/>
    </source>
</evidence>
<dbReference type="Pfam" id="PF01041">
    <property type="entry name" value="DegT_DnrJ_EryC1"/>
    <property type="match status" value="1"/>
</dbReference>
<dbReference type="Gene3D" id="3.40.640.10">
    <property type="entry name" value="Type I PLP-dependent aspartate aminotransferase-like (Major domain)"/>
    <property type="match status" value="1"/>
</dbReference>
<dbReference type="GO" id="GO:0030170">
    <property type="term" value="F:pyridoxal phosphate binding"/>
    <property type="evidence" value="ECO:0007669"/>
    <property type="project" value="TreeGrafter"/>
</dbReference>
<dbReference type="InterPro" id="IPR015424">
    <property type="entry name" value="PyrdxlP-dep_Trfase"/>
</dbReference>
<dbReference type="InterPro" id="IPR015422">
    <property type="entry name" value="PyrdxlP-dep_Trfase_small"/>
</dbReference>
<comment type="similarity">
    <text evidence="2 5">Belongs to the DegT/DnrJ/EryC1 family.</text>
</comment>
<protein>
    <submittedName>
        <fullName evidence="6">Putative PLP-dependent enzyme possibly involved in cell wall biogenesis</fullName>
    </submittedName>
</protein>
<reference evidence="6 7" key="1">
    <citation type="submission" date="2014-03" db="EMBL/GenBank/DDBJ databases">
        <title>Draft Genome of Photorhabdus temperata Meg1.</title>
        <authorList>
            <person name="Hurst S.G.IV."/>
            <person name="Morris K."/>
            <person name="Thomas K."/>
            <person name="Tisa L.S."/>
        </authorList>
    </citation>
    <scope>NUCLEOTIDE SEQUENCE [LARGE SCALE GENOMIC DNA]</scope>
    <source>
        <strain evidence="6 7">Meg1</strain>
    </source>
</reference>